<dbReference type="AlphaFoldDB" id="A0A023G8Z6"/>
<dbReference type="Gene3D" id="1.20.140.50">
    <property type="entry name" value="alix/aip1 like domains"/>
    <property type="match status" value="1"/>
</dbReference>
<feature type="coiled-coil region" evidence="1">
    <location>
        <begin position="261"/>
        <end position="288"/>
    </location>
</feature>
<dbReference type="InterPro" id="IPR013083">
    <property type="entry name" value="Znf_RING/FYVE/PHD"/>
</dbReference>
<dbReference type="SUPFAM" id="SSF49599">
    <property type="entry name" value="TRAF domain-like"/>
    <property type="match status" value="1"/>
</dbReference>
<sequence length="438" mass="49260">HYVCCGCGLVRKRTALFPCSHALCEVCFARCKKNGVLVCPLDDLVCEDDDIDWRDFASEDLLNRKVNCWNKESDCKAVMTAAEIVRHFRSECEHHSVSCPTCSSKVSCNNLVLHLRSESCSAMAPLALEDEEKPPAKAEAEVLASLKAGLEKQVAEVKSLLQRIISDMSAHDDRFNETLEGMQSFKESQDENVAIVRENVRILHEKMGHLTVSNEEVKGCLSTQSDKINVLPSMIAGLENAVRADLDKATDATRAHMSQISADIQSAVEEYNERTRKATEELQRYAELQVAVTIFLVSGVKALRKKALNEGCSTYEAQKTYLCGYCISPGVYIKKEGLTLNLYAWLRLYKGCIDHRVQWPFQHKIGLSVVSPRDCSKRGFQVQDNYSDKYFKKPTQVKNESCFFSGKFLPLNDLSSEGYVENDSFLVIWELLPLEALK</sequence>
<feature type="domain" description="TRAF1-6 MATH" evidence="2">
    <location>
        <begin position="320"/>
        <end position="427"/>
    </location>
</feature>
<dbReference type="GO" id="GO:0043122">
    <property type="term" value="P:regulation of canonical NF-kappaB signal transduction"/>
    <property type="evidence" value="ECO:0007669"/>
    <property type="project" value="TreeGrafter"/>
</dbReference>
<dbReference type="InterPro" id="IPR049342">
    <property type="entry name" value="TRAF1-6_MATH_dom"/>
</dbReference>
<name>A0A023G8Z6_AMBTT</name>
<dbReference type="Gene3D" id="3.30.40.10">
    <property type="entry name" value="Zinc/RING finger domain, C3HC4 (zinc finger)"/>
    <property type="match status" value="1"/>
</dbReference>
<evidence type="ECO:0000313" key="3">
    <source>
        <dbReference type="EMBL" id="JAC30229.1"/>
    </source>
</evidence>
<proteinExistence type="evidence at transcript level"/>
<dbReference type="Gene3D" id="2.60.210.10">
    <property type="entry name" value="Apoptosis, Tumor Necrosis Factor Receptor Associated Protein 2, Chain A"/>
    <property type="match status" value="1"/>
</dbReference>
<keyword evidence="3" id="KW-0675">Receptor</keyword>
<dbReference type="EMBL" id="GBBM01005189">
    <property type="protein sequence ID" value="JAC30229.1"/>
    <property type="molecule type" value="mRNA"/>
</dbReference>
<protein>
    <submittedName>
        <fullName evidence="3">Putative tnf receptor-associated factor 6-b</fullName>
    </submittedName>
</protein>
<dbReference type="Pfam" id="PF21355">
    <property type="entry name" value="TRAF-mep_MATH"/>
    <property type="match status" value="1"/>
</dbReference>
<evidence type="ECO:0000256" key="1">
    <source>
        <dbReference type="SAM" id="Coils"/>
    </source>
</evidence>
<feature type="non-terminal residue" evidence="3">
    <location>
        <position position="1"/>
    </location>
</feature>
<dbReference type="PANTHER" id="PTHR10131">
    <property type="entry name" value="TNF RECEPTOR ASSOCIATED FACTOR"/>
    <property type="match status" value="1"/>
</dbReference>
<dbReference type="GO" id="GO:0005164">
    <property type="term" value="F:tumor necrosis factor receptor binding"/>
    <property type="evidence" value="ECO:0007669"/>
    <property type="project" value="TreeGrafter"/>
</dbReference>
<reference evidence="3" key="1">
    <citation type="submission" date="2014-03" db="EMBL/GenBank/DDBJ databases">
        <title>The sialotranscriptome of Amblyomma triste, Amblyomma parvum and Amblyomma cajennense ticks, uncovered by 454-based RNA-seq.</title>
        <authorList>
            <person name="Garcia G.R."/>
            <person name="Gardinassi L.G."/>
            <person name="Ribeiro J.M."/>
            <person name="Anatriello E."/>
            <person name="Ferreira B.R."/>
            <person name="Moreira H.N."/>
            <person name="Mafra C."/>
            <person name="Olegario M.M."/>
            <person name="Szabo P.J."/>
            <person name="Miranda-Santos I.K."/>
            <person name="Maruyama S.R."/>
        </authorList>
    </citation>
    <scope>NUCLEOTIDE SEQUENCE</scope>
    <source>
        <strain evidence="3">Mato Grasso do Sul</strain>
        <tissue evidence="3">Salivary glands</tissue>
    </source>
</reference>
<dbReference type="PANTHER" id="PTHR10131:SF138">
    <property type="entry name" value="RE66324P"/>
    <property type="match status" value="1"/>
</dbReference>
<keyword evidence="1" id="KW-0175">Coiled coil</keyword>
<organism evidence="3">
    <name type="scientific">Amblyomma triste</name>
    <name type="common">Neotropical tick</name>
    <dbReference type="NCBI Taxonomy" id="251400"/>
    <lineage>
        <taxon>Eukaryota</taxon>
        <taxon>Metazoa</taxon>
        <taxon>Ecdysozoa</taxon>
        <taxon>Arthropoda</taxon>
        <taxon>Chelicerata</taxon>
        <taxon>Arachnida</taxon>
        <taxon>Acari</taxon>
        <taxon>Parasitiformes</taxon>
        <taxon>Ixodida</taxon>
        <taxon>Ixodoidea</taxon>
        <taxon>Ixodidae</taxon>
        <taxon>Amblyomminae</taxon>
        <taxon>Amblyomma</taxon>
    </lineage>
</organism>
<dbReference type="InterPro" id="IPR008974">
    <property type="entry name" value="TRAF-like"/>
</dbReference>
<accession>A0A023G8Z6</accession>
<evidence type="ECO:0000259" key="2">
    <source>
        <dbReference type="Pfam" id="PF21355"/>
    </source>
</evidence>
<dbReference type="GO" id="GO:0009898">
    <property type="term" value="C:cytoplasmic side of plasma membrane"/>
    <property type="evidence" value="ECO:0007669"/>
    <property type="project" value="TreeGrafter"/>
</dbReference>
<dbReference type="CDD" id="cd16449">
    <property type="entry name" value="RING-HC"/>
    <property type="match status" value="1"/>
</dbReference>